<feature type="compositionally biased region" description="Low complexity" evidence="9">
    <location>
        <begin position="581"/>
        <end position="595"/>
    </location>
</feature>
<comment type="catalytic activity">
    <reaction evidence="7">
        <text>L-threonyl-[protein] + ATP = O-phospho-L-threonyl-[protein] + ADP + H(+)</text>
        <dbReference type="Rhea" id="RHEA:46608"/>
        <dbReference type="Rhea" id="RHEA-COMP:11060"/>
        <dbReference type="Rhea" id="RHEA-COMP:11605"/>
        <dbReference type="ChEBI" id="CHEBI:15378"/>
        <dbReference type="ChEBI" id="CHEBI:30013"/>
        <dbReference type="ChEBI" id="CHEBI:30616"/>
        <dbReference type="ChEBI" id="CHEBI:61977"/>
        <dbReference type="ChEBI" id="CHEBI:456216"/>
        <dbReference type="EC" id="2.7.11.1"/>
    </reaction>
</comment>
<evidence type="ECO:0000256" key="4">
    <source>
        <dbReference type="ARBA" id="ARBA00022741"/>
    </source>
</evidence>
<feature type="domain" description="PASTA" evidence="12">
    <location>
        <begin position="517"/>
        <end position="582"/>
    </location>
</feature>
<sequence>MQAGTVIDGRYQIVRPLGGGGMANVYLAHDQYLDRDVTLKIMRLDLQGRKDLEERFQREAKAATALVNDHIVQAYDVGQYDGSNYLVMEYVDGTDLKDYINQNFPIPYREIVDIMRQILEAVQVAHQAGIIHRDLKPQNVLIDTHGQVKITDFGIAMAKESQDLTQTNTVIGSVHYISPEQTRGEGASVKSDIYALGVILYQMLTNRVPYEGETAASVALKHATMPMPSVRDFDPDVPQALENVVLKATAKDPADRYDSAEEMSDDLKTVLSPRRANEEPFVAANHDDETRIMPTTNPADLQDKGDREDQPSSVVSDIIDYGRKGYSVKKIAQLVDRTPKYVRKTLKANGIKYHDPKRWLIAIGALLVLLGLIFGIAKIQSNYLAVPDVSNMSRSQAIAKLENANLQVDPVVVQTTSKTVSKGQVVRTNPSAGDRVRKGTTVKLIVSTGGQTIRFGDYTDADYSTTATQLTAQGFTVKKTMKSSNDVPSGKIISQSIDAGTAVDPNTTTVTFVVSSGPAKVTVPDFTGQDQSVVETWKNNHNITVNYTYIASEKPRNQVISQSQKANSKMSSDQTLEVTLSDGSEASSSNSSPSNNGGGAGNGGSDNNSSGGSTSSGSKSNIRTALDLF</sequence>
<keyword evidence="14" id="KW-1185">Reference proteome</keyword>
<feature type="domain" description="PASTA" evidence="12">
    <location>
        <begin position="449"/>
        <end position="516"/>
    </location>
</feature>
<gene>
    <name evidence="13" type="ORF">R54876_GBNLAHCA_00782</name>
</gene>
<dbReference type="Gene3D" id="3.30.200.20">
    <property type="entry name" value="Phosphorylase Kinase, domain 1"/>
    <property type="match status" value="1"/>
</dbReference>
<feature type="region of interest" description="Disordered" evidence="9">
    <location>
        <begin position="558"/>
        <end position="629"/>
    </location>
</feature>
<feature type="region of interest" description="Disordered" evidence="9">
    <location>
        <begin position="291"/>
        <end position="312"/>
    </location>
</feature>
<evidence type="ECO:0000256" key="8">
    <source>
        <dbReference type="ARBA" id="ARBA00048679"/>
    </source>
</evidence>
<keyword evidence="4" id="KW-0547">Nucleotide-binding</keyword>
<dbReference type="CDD" id="cd14014">
    <property type="entry name" value="STKc_PknB_like"/>
    <property type="match status" value="1"/>
</dbReference>
<evidence type="ECO:0000256" key="6">
    <source>
        <dbReference type="ARBA" id="ARBA00022840"/>
    </source>
</evidence>
<evidence type="ECO:0000256" key="2">
    <source>
        <dbReference type="ARBA" id="ARBA00022527"/>
    </source>
</evidence>
<comment type="catalytic activity">
    <reaction evidence="8">
        <text>L-seryl-[protein] + ATP = O-phospho-L-seryl-[protein] + ADP + H(+)</text>
        <dbReference type="Rhea" id="RHEA:17989"/>
        <dbReference type="Rhea" id="RHEA-COMP:9863"/>
        <dbReference type="Rhea" id="RHEA-COMP:11604"/>
        <dbReference type="ChEBI" id="CHEBI:15378"/>
        <dbReference type="ChEBI" id="CHEBI:29999"/>
        <dbReference type="ChEBI" id="CHEBI:30616"/>
        <dbReference type="ChEBI" id="CHEBI:83421"/>
        <dbReference type="ChEBI" id="CHEBI:456216"/>
        <dbReference type="EC" id="2.7.11.1"/>
    </reaction>
</comment>
<protein>
    <recommendedName>
        <fullName evidence="1">non-specific serine/threonine protein kinase</fullName>
        <ecNumber evidence="1">2.7.11.1</ecNumber>
    </recommendedName>
</protein>
<evidence type="ECO:0000313" key="14">
    <source>
        <dbReference type="Proteomes" id="UP001314241"/>
    </source>
</evidence>
<dbReference type="InterPro" id="IPR000719">
    <property type="entry name" value="Prot_kinase_dom"/>
</dbReference>
<dbReference type="InterPro" id="IPR008271">
    <property type="entry name" value="Ser/Thr_kinase_AS"/>
</dbReference>
<dbReference type="Pfam" id="PF03793">
    <property type="entry name" value="PASTA"/>
    <property type="match status" value="3"/>
</dbReference>
<evidence type="ECO:0000256" key="3">
    <source>
        <dbReference type="ARBA" id="ARBA00022679"/>
    </source>
</evidence>
<evidence type="ECO:0000256" key="7">
    <source>
        <dbReference type="ARBA" id="ARBA00047899"/>
    </source>
</evidence>
<keyword evidence="10" id="KW-1133">Transmembrane helix</keyword>
<dbReference type="PROSITE" id="PS00108">
    <property type="entry name" value="PROTEIN_KINASE_ST"/>
    <property type="match status" value="1"/>
</dbReference>
<keyword evidence="5" id="KW-0418">Kinase</keyword>
<dbReference type="PANTHER" id="PTHR43289:SF34">
    <property type="entry name" value="SERINE_THREONINE-PROTEIN KINASE YBDM-RELATED"/>
    <property type="match status" value="1"/>
</dbReference>
<dbReference type="GO" id="GO:0004674">
    <property type="term" value="F:protein serine/threonine kinase activity"/>
    <property type="evidence" value="ECO:0007669"/>
    <property type="project" value="UniProtKB-EC"/>
</dbReference>
<dbReference type="PROSITE" id="PS50011">
    <property type="entry name" value="PROTEIN_KINASE_DOM"/>
    <property type="match status" value="1"/>
</dbReference>
<feature type="compositionally biased region" description="Polar residues" evidence="9">
    <location>
        <begin position="558"/>
        <end position="578"/>
    </location>
</feature>
<dbReference type="NCBIfam" id="NF033483">
    <property type="entry name" value="PknB_PASTA_kin"/>
    <property type="match status" value="1"/>
</dbReference>
<evidence type="ECO:0000256" key="10">
    <source>
        <dbReference type="SAM" id="Phobius"/>
    </source>
</evidence>
<evidence type="ECO:0000256" key="5">
    <source>
        <dbReference type="ARBA" id="ARBA00022777"/>
    </source>
</evidence>
<dbReference type="PANTHER" id="PTHR43289">
    <property type="entry name" value="MITOGEN-ACTIVATED PROTEIN KINASE KINASE KINASE 20-RELATED"/>
    <property type="match status" value="1"/>
</dbReference>
<dbReference type="Gene3D" id="3.30.10.20">
    <property type="match status" value="3"/>
</dbReference>
<dbReference type="Gene3D" id="1.10.510.10">
    <property type="entry name" value="Transferase(Phosphotransferase) domain 1"/>
    <property type="match status" value="1"/>
</dbReference>
<dbReference type="InterPro" id="IPR005543">
    <property type="entry name" value="PASTA_dom"/>
</dbReference>
<evidence type="ECO:0000256" key="1">
    <source>
        <dbReference type="ARBA" id="ARBA00012513"/>
    </source>
</evidence>
<proteinExistence type="predicted"/>
<evidence type="ECO:0000259" key="12">
    <source>
        <dbReference type="PROSITE" id="PS51178"/>
    </source>
</evidence>
<dbReference type="SMART" id="SM00220">
    <property type="entry name" value="S_TKc"/>
    <property type="match status" value="1"/>
</dbReference>
<keyword evidence="6" id="KW-0067">ATP-binding</keyword>
<keyword evidence="10" id="KW-0472">Membrane</keyword>
<dbReference type="EMBL" id="CAWVOH010000001">
    <property type="protein sequence ID" value="CAK8054220.1"/>
    <property type="molecule type" value="Genomic_DNA"/>
</dbReference>
<keyword evidence="2" id="KW-0723">Serine/threonine-protein kinase</keyword>
<dbReference type="Proteomes" id="UP001314241">
    <property type="component" value="Unassembled WGS sequence"/>
</dbReference>
<dbReference type="RefSeq" id="WP_349641756.1">
    <property type="nucleotide sequence ID" value="NZ_CAWVOH010000001.1"/>
</dbReference>
<comment type="caution">
    <text evidence="13">The sequence shown here is derived from an EMBL/GenBank/DDBJ whole genome shotgun (WGS) entry which is preliminary data.</text>
</comment>
<dbReference type="InterPro" id="IPR011009">
    <property type="entry name" value="Kinase-like_dom_sf"/>
</dbReference>
<keyword evidence="3 13" id="KW-0808">Transferase</keyword>
<feature type="compositionally biased region" description="Low complexity" evidence="9">
    <location>
        <begin position="605"/>
        <end position="621"/>
    </location>
</feature>
<keyword evidence="10" id="KW-0812">Transmembrane</keyword>
<evidence type="ECO:0000259" key="11">
    <source>
        <dbReference type="PROSITE" id="PS50011"/>
    </source>
</evidence>
<dbReference type="Pfam" id="PF00069">
    <property type="entry name" value="Pkinase"/>
    <property type="match status" value="1"/>
</dbReference>
<feature type="domain" description="PASTA" evidence="12">
    <location>
        <begin position="380"/>
        <end position="448"/>
    </location>
</feature>
<dbReference type="EC" id="2.7.11.1" evidence="1"/>
<dbReference type="SMART" id="SM00740">
    <property type="entry name" value="PASTA"/>
    <property type="match status" value="3"/>
</dbReference>
<dbReference type="PROSITE" id="PS51178">
    <property type="entry name" value="PASTA"/>
    <property type="match status" value="3"/>
</dbReference>
<accession>A0ABM9N4W1</accession>
<dbReference type="CDD" id="cd06577">
    <property type="entry name" value="PASTA_pknB"/>
    <property type="match status" value="3"/>
</dbReference>
<reference evidence="13 14" key="1">
    <citation type="submission" date="2024-01" db="EMBL/GenBank/DDBJ databases">
        <authorList>
            <person name="Botero Cardona J."/>
        </authorList>
    </citation>
    <scope>NUCLEOTIDE SEQUENCE [LARGE SCALE GENOMIC DNA]</scope>
    <source>
        <strain evidence="13 14">LMG 33000</strain>
    </source>
</reference>
<feature type="compositionally biased region" description="Basic and acidic residues" evidence="9">
    <location>
        <begin position="301"/>
        <end position="310"/>
    </location>
</feature>
<name>A0ABM9N4W1_9LACO</name>
<organism evidence="13 14">
    <name type="scientific">Eupransor demetentiae</name>
    <dbReference type="NCBI Taxonomy" id="3109584"/>
    <lineage>
        <taxon>Bacteria</taxon>
        <taxon>Bacillati</taxon>
        <taxon>Bacillota</taxon>
        <taxon>Bacilli</taxon>
        <taxon>Lactobacillales</taxon>
        <taxon>Lactobacillaceae</taxon>
        <taxon>Eupransor</taxon>
    </lineage>
</organism>
<evidence type="ECO:0000313" key="13">
    <source>
        <dbReference type="EMBL" id="CAK8054220.1"/>
    </source>
</evidence>
<feature type="transmembrane region" description="Helical" evidence="10">
    <location>
        <begin position="359"/>
        <end position="377"/>
    </location>
</feature>
<evidence type="ECO:0000256" key="9">
    <source>
        <dbReference type="SAM" id="MobiDB-lite"/>
    </source>
</evidence>
<dbReference type="SUPFAM" id="SSF56112">
    <property type="entry name" value="Protein kinase-like (PK-like)"/>
    <property type="match status" value="1"/>
</dbReference>
<feature type="domain" description="Protein kinase" evidence="11">
    <location>
        <begin position="11"/>
        <end position="282"/>
    </location>
</feature>